<evidence type="ECO:0000259" key="6">
    <source>
        <dbReference type="PROSITE" id="PS50234"/>
    </source>
</evidence>
<dbReference type="PROSITE" id="PS50234">
    <property type="entry name" value="VWFA"/>
    <property type="match status" value="1"/>
</dbReference>
<feature type="region of interest" description="Disordered" evidence="4">
    <location>
        <begin position="60"/>
        <end position="87"/>
    </location>
</feature>
<accession>A0ABN8QGC7</accession>
<feature type="domain" description="WAP" evidence="8">
    <location>
        <begin position="1158"/>
        <end position="1209"/>
    </location>
</feature>
<dbReference type="PANTHER" id="PTHR19441:SF30">
    <property type="entry name" value="ELAFIN"/>
    <property type="match status" value="1"/>
</dbReference>
<dbReference type="CDD" id="cd01450">
    <property type="entry name" value="vWFA_subfamily_ECM"/>
    <property type="match status" value="1"/>
</dbReference>
<dbReference type="SMART" id="SM00327">
    <property type="entry name" value="VWA"/>
    <property type="match status" value="1"/>
</dbReference>
<gene>
    <name evidence="9" type="ORF">PEVE_00004859</name>
</gene>
<dbReference type="Gene3D" id="2.60.40.4100">
    <property type="entry name" value="Zona pellucida, ZP-C domain"/>
    <property type="match status" value="1"/>
</dbReference>
<feature type="domain" description="ZP" evidence="7">
    <location>
        <begin position="804"/>
        <end position="1053"/>
    </location>
</feature>
<dbReference type="EMBL" id="CALNXI010001304">
    <property type="protein sequence ID" value="CAH3164086.1"/>
    <property type="molecule type" value="Genomic_DNA"/>
</dbReference>
<evidence type="ECO:0000256" key="4">
    <source>
        <dbReference type="SAM" id="MobiDB-lite"/>
    </source>
</evidence>
<feature type="domain" description="WAP" evidence="8">
    <location>
        <begin position="184"/>
        <end position="232"/>
    </location>
</feature>
<dbReference type="InterPro" id="IPR008197">
    <property type="entry name" value="WAP_dom"/>
</dbReference>
<feature type="domain" description="WAP" evidence="8">
    <location>
        <begin position="411"/>
        <end position="460"/>
    </location>
</feature>
<reference evidence="9 10" key="1">
    <citation type="submission" date="2022-05" db="EMBL/GenBank/DDBJ databases">
        <authorList>
            <consortium name="Genoscope - CEA"/>
            <person name="William W."/>
        </authorList>
    </citation>
    <scope>NUCLEOTIDE SEQUENCE [LARGE SCALE GENOMIC DNA]</scope>
</reference>
<dbReference type="InterPro" id="IPR055355">
    <property type="entry name" value="ZP-C"/>
</dbReference>
<feature type="chain" id="PRO_5046887791" evidence="5">
    <location>
        <begin position="17"/>
        <end position="1382"/>
    </location>
</feature>
<dbReference type="Pfam" id="PF00095">
    <property type="entry name" value="WAP"/>
    <property type="match status" value="9"/>
</dbReference>
<proteinExistence type="predicted"/>
<dbReference type="InterPro" id="IPR048290">
    <property type="entry name" value="ZP_chr"/>
</dbReference>
<dbReference type="SUPFAM" id="SSF57256">
    <property type="entry name" value="Elafin-like"/>
    <property type="match status" value="9"/>
</dbReference>
<dbReference type="PROSITE" id="PS51390">
    <property type="entry name" value="WAP"/>
    <property type="match status" value="12"/>
</dbReference>
<dbReference type="PANTHER" id="PTHR19441">
    <property type="entry name" value="WHEY ACDIC PROTEIN WAP"/>
    <property type="match status" value="1"/>
</dbReference>
<dbReference type="Gene3D" id="2.60.40.3210">
    <property type="entry name" value="Zona pellucida, ZP-N domain"/>
    <property type="match status" value="1"/>
</dbReference>
<name>A0ABN8QGC7_9CNID</name>
<dbReference type="Pfam" id="PF00100">
    <property type="entry name" value="Zona_pellucida"/>
    <property type="match status" value="1"/>
</dbReference>
<comment type="caution">
    <text evidence="9">The sequence shown here is derived from an EMBL/GenBank/DDBJ whole genome shotgun (WGS) entry which is preliminary data.</text>
</comment>
<dbReference type="InterPro" id="IPR042235">
    <property type="entry name" value="ZP-C_dom"/>
</dbReference>
<dbReference type="InterPro" id="IPR036645">
    <property type="entry name" value="Elafin-like_sf"/>
</dbReference>
<keyword evidence="1 5" id="KW-0732">Signal</keyword>
<dbReference type="Gene3D" id="3.40.50.410">
    <property type="entry name" value="von Willebrand factor, type A domain"/>
    <property type="match status" value="1"/>
</dbReference>
<keyword evidence="2" id="KW-1015">Disulfide bond</keyword>
<organism evidence="9 10">
    <name type="scientific">Porites evermanni</name>
    <dbReference type="NCBI Taxonomy" id="104178"/>
    <lineage>
        <taxon>Eukaryota</taxon>
        <taxon>Metazoa</taxon>
        <taxon>Cnidaria</taxon>
        <taxon>Anthozoa</taxon>
        <taxon>Hexacorallia</taxon>
        <taxon>Scleractinia</taxon>
        <taxon>Fungiina</taxon>
        <taxon>Poritidae</taxon>
        <taxon>Porites</taxon>
    </lineage>
</organism>
<feature type="domain" description="WAP" evidence="8">
    <location>
        <begin position="634"/>
        <end position="684"/>
    </location>
</feature>
<evidence type="ECO:0000256" key="1">
    <source>
        <dbReference type="ARBA" id="ARBA00022729"/>
    </source>
</evidence>
<dbReference type="SMART" id="SM00241">
    <property type="entry name" value="ZP"/>
    <property type="match status" value="1"/>
</dbReference>
<evidence type="ECO:0000256" key="2">
    <source>
        <dbReference type="ARBA" id="ARBA00023157"/>
    </source>
</evidence>
<keyword evidence="3" id="KW-0325">Glycoprotein</keyword>
<dbReference type="InterPro" id="IPR002035">
    <property type="entry name" value="VWF_A"/>
</dbReference>
<evidence type="ECO:0000313" key="9">
    <source>
        <dbReference type="EMBL" id="CAH3164086.1"/>
    </source>
</evidence>
<protein>
    <submittedName>
        <fullName evidence="9">Uncharacterized protein</fullName>
    </submittedName>
</protein>
<feature type="domain" description="WAP" evidence="8">
    <location>
        <begin position="579"/>
        <end position="627"/>
    </location>
</feature>
<dbReference type="Gene3D" id="4.10.75.10">
    <property type="entry name" value="Elafin-like"/>
    <property type="match status" value="9"/>
</dbReference>
<feature type="domain" description="WAP" evidence="8">
    <location>
        <begin position="690"/>
        <end position="739"/>
    </location>
</feature>
<evidence type="ECO:0000259" key="8">
    <source>
        <dbReference type="PROSITE" id="PS51390"/>
    </source>
</evidence>
<feature type="domain" description="WAP" evidence="8">
    <location>
        <begin position="73"/>
        <end position="124"/>
    </location>
</feature>
<dbReference type="Proteomes" id="UP001159427">
    <property type="component" value="Unassembled WGS sequence"/>
</dbReference>
<feature type="signal peptide" evidence="5">
    <location>
        <begin position="1"/>
        <end position="16"/>
    </location>
</feature>
<dbReference type="Pfam" id="PF00092">
    <property type="entry name" value="VWA"/>
    <property type="match status" value="1"/>
</dbReference>
<dbReference type="InterPro" id="IPR001507">
    <property type="entry name" value="ZP_dom"/>
</dbReference>
<evidence type="ECO:0000256" key="3">
    <source>
        <dbReference type="ARBA" id="ARBA00023180"/>
    </source>
</evidence>
<feature type="domain" description="WAP" evidence="8">
    <location>
        <begin position="304"/>
        <end position="352"/>
    </location>
</feature>
<evidence type="ECO:0000259" key="7">
    <source>
        <dbReference type="PROSITE" id="PS51034"/>
    </source>
</evidence>
<feature type="domain" description="WAP" evidence="8">
    <location>
        <begin position="520"/>
        <end position="572"/>
    </location>
</feature>
<feature type="domain" description="WAP" evidence="8">
    <location>
        <begin position="247"/>
        <end position="296"/>
    </location>
</feature>
<dbReference type="PRINTS" id="PR00453">
    <property type="entry name" value="VWFADOMAIN"/>
</dbReference>
<feature type="compositionally biased region" description="Basic and acidic residues" evidence="4">
    <location>
        <begin position="60"/>
        <end position="75"/>
    </location>
</feature>
<dbReference type="InterPro" id="IPR036465">
    <property type="entry name" value="vWFA_dom_sf"/>
</dbReference>
<feature type="domain" description="VWFA" evidence="6">
    <location>
        <begin position="1230"/>
        <end position="1382"/>
    </location>
</feature>
<dbReference type="PRINTS" id="PR00023">
    <property type="entry name" value="ZPELLUCIDA"/>
</dbReference>
<sequence>MRTLTLIILCISYAVAQNPDSCPKPPQNLLCFVGLKNTCNKNTTCIVGTLCCSDGCRQRCRDPSENNRGATEVKPRPGTCPSQLSPPPGPCASDVDECMFDWDCEGTTKKCCSNKCFKECVEPALIAAIRGKCPSPKTSRLCHMGLKNLCSNDTECNYIDGGVCCFDGCRRRCATSDSFPDRLETARPGKCPSLPTPEFCIADADECQFDADCYPGRKCCSDTCVKRCVDPVIEDQQGGPAIGKIIQGAATGKCPIVSISKRCHIGLAHTCNNDEECPNGTYCCFDGCRRKCRDPSGGSAGAQGEDKNGTCPFLAPPQLCVSDVDECFIDWDCVGNRKCCSNGCFKICASPSVGAGALGIGNLQTAAAVQCPEPVAYRCTFSLKHLCDDSSTCFTGTVCCFDGCRRRCVPPKGATGTCPKPPENLVCPVGLRNTCLDDKLCVEGTRCCSDGCRKRCKDPAQFGSGDLQGKPRPGTCPALSPPSEFCPSDFDECKFDWDCDGKTKKCCSNGCYRVCAEPAVGAIIDKCPAPTKPPQRCHIGLKGRCSNDTDCKFIPGGLCCFDGCRRRCATSDGFPSDIAISRPGNCPILQPPQFCVADYDECQFDTDCFPGKKCCNNSCFKRCVNPTFDQVGSVTEEPESNCPITTKSKTCHVGLKNTCNEDDDCLNGTYCCFTGCRRQCWDPDTRQSFTQNKTGSCPALPGLSTPCVADVDECFMDYDCVKDKKCCSNGCYTVCVSPAENIIAPAAAVKCPPPTSYRCSTTLKNECEDTDTCSVGKICCFDGCRRRCIDDKTSSSLTDGVSVTCKKEEMQIDVKRGLLNGFKPTHLRLNDPSCKAQDNETHFSLIAPLMSCGTVSSHTDDAVVYSNTVKEAEVSYEGMITRIPELTIPFSCYYTKEGVTSTYGIIPRKLKMTMDGGDSTTEFVLEISVFKDQEYLLPYGIRDFPLKVALNKPLYVQLAVDSPDNRLELREDKCYATPTQDPDDNMKYDIIRQSCAVDSTVTYYDAPRGVRRFSFDTFQFSGDYGNFVYLHCNLVVCNASEPTSRCSVNCLNLEFPRRKRDTGNEKGVAKAGLTEGPFIFQREADMGARYNNQGKALLVLPESVEADECPEFPKQHSVQCPPHSAADQCKYDADCPESGNQCCLIGCQKMCLNPKAIREAISGNSVCPVLPMPSPCPNKPNECTENTDECGVTRKCCSDGCRMVCAQPVIVPTSQPPTTSPWTTCNTIVDVAFIIDSSGSIGRRNYGKIKDFVKNVARGFQVSPSGSRAGIILYSNSASVKVHFDQHATIDEFTKAVDKLPYERGLTYIDKALRLAASELFPRARKNVPWIAMLLTDGQQTNPDGTVNLRAASAPLRRQGVRVITFGVGKNINVRELSVTKM</sequence>
<evidence type="ECO:0000256" key="5">
    <source>
        <dbReference type="SAM" id="SignalP"/>
    </source>
</evidence>
<feature type="domain" description="WAP" evidence="8">
    <location>
        <begin position="469"/>
        <end position="519"/>
    </location>
</feature>
<dbReference type="PROSITE" id="PS51034">
    <property type="entry name" value="ZP_2"/>
    <property type="match status" value="1"/>
</dbReference>
<feature type="domain" description="WAP" evidence="8">
    <location>
        <begin position="1101"/>
        <end position="1155"/>
    </location>
</feature>
<evidence type="ECO:0000313" key="10">
    <source>
        <dbReference type="Proteomes" id="UP001159427"/>
    </source>
</evidence>
<dbReference type="SUPFAM" id="SSF53300">
    <property type="entry name" value="vWA-like"/>
    <property type="match status" value="1"/>
</dbReference>
<dbReference type="InterPro" id="IPR050514">
    <property type="entry name" value="WAP_four-disulfide_core"/>
</dbReference>
<keyword evidence="10" id="KW-1185">Reference proteome</keyword>
<dbReference type="SMART" id="SM00217">
    <property type="entry name" value="WAP"/>
    <property type="match status" value="11"/>
</dbReference>